<accession>A0A3Q7IEM6</accession>
<evidence type="ECO:0000313" key="1">
    <source>
        <dbReference type="EnsemblPlants" id="Solyc10g036620.2.1.1"/>
    </source>
</evidence>
<dbReference type="Gramene" id="Solyc10g036620.2.1">
    <property type="protein sequence ID" value="Solyc10g036620.2.1.1"/>
    <property type="gene ID" value="Solyc10g036620.2"/>
</dbReference>
<proteinExistence type="predicted"/>
<sequence>RIDVPFVSSQQRGDSPAHFDFLPRVGESMFYLAQQGFNV</sequence>
<organism evidence="1">
    <name type="scientific">Solanum lycopersicum</name>
    <name type="common">Tomato</name>
    <name type="synonym">Lycopersicon esculentum</name>
    <dbReference type="NCBI Taxonomy" id="4081"/>
    <lineage>
        <taxon>Eukaryota</taxon>
        <taxon>Viridiplantae</taxon>
        <taxon>Streptophyta</taxon>
        <taxon>Embryophyta</taxon>
        <taxon>Tracheophyta</taxon>
        <taxon>Spermatophyta</taxon>
        <taxon>Magnoliopsida</taxon>
        <taxon>eudicotyledons</taxon>
        <taxon>Gunneridae</taxon>
        <taxon>Pentapetalae</taxon>
        <taxon>asterids</taxon>
        <taxon>lamiids</taxon>
        <taxon>Solanales</taxon>
        <taxon>Solanaceae</taxon>
        <taxon>Solanoideae</taxon>
        <taxon>Solaneae</taxon>
        <taxon>Solanum</taxon>
        <taxon>Solanum subgen. Lycopersicon</taxon>
    </lineage>
</organism>
<dbReference type="AlphaFoldDB" id="A0A3Q7IEM6"/>
<name>A0A3Q7IEM6_SOLLC</name>
<reference evidence="1" key="2">
    <citation type="submission" date="2019-01" db="UniProtKB">
        <authorList>
            <consortium name="EnsemblPlants"/>
        </authorList>
    </citation>
    <scope>IDENTIFICATION</scope>
    <source>
        <strain evidence="1">cv. Heinz 1706</strain>
    </source>
</reference>
<protein>
    <submittedName>
        <fullName evidence="1">Uncharacterized protein</fullName>
    </submittedName>
</protein>
<reference evidence="1" key="1">
    <citation type="journal article" date="2012" name="Nature">
        <title>The tomato genome sequence provides insights into fleshy fruit evolution.</title>
        <authorList>
            <consortium name="Tomato Genome Consortium"/>
        </authorList>
    </citation>
    <scope>NUCLEOTIDE SEQUENCE [LARGE SCALE GENOMIC DNA]</scope>
    <source>
        <strain evidence="1">cv. Heinz 1706</strain>
    </source>
</reference>
<dbReference type="Proteomes" id="UP000004994">
    <property type="component" value="Chromosome 10"/>
</dbReference>
<evidence type="ECO:0000313" key="2">
    <source>
        <dbReference type="Proteomes" id="UP000004994"/>
    </source>
</evidence>
<dbReference type="PaxDb" id="4081-Solyc10g036620.1.1"/>
<dbReference type="InParanoid" id="A0A3Q7IEM6"/>
<keyword evidence="2" id="KW-1185">Reference proteome</keyword>
<dbReference type="EnsemblPlants" id="Solyc10g036620.2.1">
    <property type="protein sequence ID" value="Solyc10g036620.2.1.1"/>
    <property type="gene ID" value="Solyc10g036620.2"/>
</dbReference>